<feature type="region of interest" description="Disordered" evidence="2">
    <location>
        <begin position="279"/>
        <end position="330"/>
    </location>
</feature>
<proteinExistence type="predicted"/>
<protein>
    <submittedName>
        <fullName evidence="3">Uncharacterized protein</fullName>
    </submittedName>
</protein>
<dbReference type="EMBL" id="LWDX02031489">
    <property type="protein sequence ID" value="OEL27860.1"/>
    <property type="molecule type" value="Genomic_DNA"/>
</dbReference>
<name>A0A1E5VRV8_9POAL</name>
<evidence type="ECO:0000256" key="1">
    <source>
        <dbReference type="SAM" id="Coils"/>
    </source>
</evidence>
<evidence type="ECO:0000313" key="3">
    <source>
        <dbReference type="EMBL" id="OEL27860.1"/>
    </source>
</evidence>
<comment type="caution">
    <text evidence="3">The sequence shown here is derived from an EMBL/GenBank/DDBJ whole genome shotgun (WGS) entry which is preliminary data.</text>
</comment>
<dbReference type="AlphaFoldDB" id="A0A1E5VRV8"/>
<feature type="coiled-coil region" evidence="1">
    <location>
        <begin position="90"/>
        <end position="117"/>
    </location>
</feature>
<dbReference type="OrthoDB" id="1868826at2759"/>
<accession>A0A1E5VRV8</accession>
<dbReference type="PANTHER" id="PTHR33883">
    <property type="entry name" value="WPP DOMAIN-ASSOCIATED PROTEIN"/>
    <property type="match status" value="1"/>
</dbReference>
<reference evidence="3 4" key="1">
    <citation type="submission" date="2016-09" db="EMBL/GenBank/DDBJ databases">
        <title>The draft genome of Dichanthelium oligosanthes: A C3 panicoid grass species.</title>
        <authorList>
            <person name="Studer A.J."/>
            <person name="Schnable J.C."/>
            <person name="Brutnell T.P."/>
        </authorList>
    </citation>
    <scope>NUCLEOTIDE SEQUENCE [LARGE SCALE GENOMIC DNA]</scope>
    <source>
        <strain evidence="4">cv. Kellogg 1175</strain>
        <tissue evidence="3">Leaf</tissue>
    </source>
</reference>
<feature type="region of interest" description="Disordered" evidence="2">
    <location>
        <begin position="121"/>
        <end position="149"/>
    </location>
</feature>
<keyword evidence="1" id="KW-0175">Coiled coil</keyword>
<sequence length="907" mass="101133">MDAFFGGLDSRLRLSVKAADSIMVGLVNAAMEDAYKKSLWKDGDLDRLFQKLRFAELAIMQLEWCLRFVRGEMEADGDGEGADDGHEQLLDELLETRDRIQVRLDEVEVAVAEADRDYMRRKREGLGPSRARETPAAAGRRGTEEDGGRAFGELRGSVIRKTSRMRARLEDASSTLAALMEKVSGEASPMARLQDAGHEGEGVKGLSGFYSMAQLLMEFQEMVLDAGVVRDSVASSFDAMERSIAALRAAMDEQQWLMDSEREMYSTVVEGFLREINVESNRTSSPAEGSRPPTLQHGKDATKNGLEEFQSSKDETSQLQSARHITAEKSDSRQCEDHCIRREEAERLTEEKIDSDVRSELQCVLYTAAFRDLVRKLAAQACDVQKLKEETDEMNIASKLQCDIDGCIFKDLLKKLAVLADVQKVTEERDEVDMRIELQNEIYSTRVKDFLKEVAVDSTDHLIKTFIKDEVHEVFLAKTLNAWKSTTEIAHSESLIKEEIDHIVFGGLTKDLISGYNFRVIKSHCENSPRNNLGRFSMIDNIEQLKKVKTQINVTTEDEDPDSDQHGLPVKQEILSLGANCDRRNSKGSDQQAEMLTDKDDVSYSVKNNVEEGLGDQRKVQTEGIDTGFSMPPESRNKEMLIPSTKFQAMFMDFEAFTCGKLETAVVDLLGDEVELLLGLLSKTYKALDHYSPVLQHYLGIREMLRLLEKELALRHQVHCRHRRKPRGFFQPAVPRLRLRRRNSSSPSPSVAMELDLPQQQVPALAYLAATIHRAAAAATALSTPSPSSHAAAAVAALRDAHAAIGSFLSRLDEAAPLPCDDQPMADGVEESEEDGEGEHMVGEVEEGLRDCVLQGSKRRKRPVPPSWPLGRRTSGGCEAAEAAAAQVLDVEGRRRAAMDLLLQFHA</sequence>
<dbReference type="PANTHER" id="PTHR33883:SF7">
    <property type="entry name" value="OS04G0521600 PROTEIN"/>
    <property type="match status" value="1"/>
</dbReference>
<keyword evidence="4" id="KW-1185">Reference proteome</keyword>
<dbReference type="Proteomes" id="UP000095767">
    <property type="component" value="Unassembled WGS sequence"/>
</dbReference>
<evidence type="ECO:0000256" key="2">
    <source>
        <dbReference type="SAM" id="MobiDB-lite"/>
    </source>
</evidence>
<evidence type="ECO:0000313" key="4">
    <source>
        <dbReference type="Proteomes" id="UP000095767"/>
    </source>
</evidence>
<feature type="compositionally biased region" description="Acidic residues" evidence="2">
    <location>
        <begin position="828"/>
        <end position="837"/>
    </location>
</feature>
<feature type="region of interest" description="Disordered" evidence="2">
    <location>
        <begin position="816"/>
        <end position="844"/>
    </location>
</feature>
<organism evidence="3 4">
    <name type="scientific">Dichanthelium oligosanthes</name>
    <dbReference type="NCBI Taxonomy" id="888268"/>
    <lineage>
        <taxon>Eukaryota</taxon>
        <taxon>Viridiplantae</taxon>
        <taxon>Streptophyta</taxon>
        <taxon>Embryophyta</taxon>
        <taxon>Tracheophyta</taxon>
        <taxon>Spermatophyta</taxon>
        <taxon>Magnoliopsida</taxon>
        <taxon>Liliopsida</taxon>
        <taxon>Poales</taxon>
        <taxon>Poaceae</taxon>
        <taxon>PACMAD clade</taxon>
        <taxon>Panicoideae</taxon>
        <taxon>Panicodae</taxon>
        <taxon>Paniceae</taxon>
        <taxon>Dichantheliinae</taxon>
        <taxon>Dichanthelium</taxon>
    </lineage>
</organism>
<dbReference type="InterPro" id="IPR037490">
    <property type="entry name" value="WAP"/>
</dbReference>
<gene>
    <name evidence="3" type="ORF">BAE44_0011123</name>
</gene>
<feature type="compositionally biased region" description="Basic and acidic residues" evidence="2">
    <location>
        <begin position="297"/>
        <end position="316"/>
    </location>
</feature>